<reference evidence="1 2" key="1">
    <citation type="submission" date="2019-12" db="EMBL/GenBank/DDBJ databases">
        <title>Microbes associate with the intestines of laboratory mice.</title>
        <authorList>
            <person name="Navarre W."/>
            <person name="Wong E."/>
        </authorList>
    </citation>
    <scope>NUCLEOTIDE SEQUENCE [LARGE SCALE GENOMIC DNA]</scope>
    <source>
        <strain evidence="1 2">NM66_B29</strain>
    </source>
</reference>
<protein>
    <submittedName>
        <fullName evidence="1">Uncharacterized protein</fullName>
    </submittedName>
</protein>
<sequence length="54" mass="6285">MKKLRCDKPYDIDEARKKKGLPRRRRKDSRTTAYVPNTGIGIGKRYMSFLRAAA</sequence>
<gene>
    <name evidence="1" type="ORF">GKZ27_02210</name>
</gene>
<dbReference type="EMBL" id="WSRR01000003">
    <property type="protein sequence ID" value="MVX60283.1"/>
    <property type="molecule type" value="Genomic_DNA"/>
</dbReference>
<evidence type="ECO:0000313" key="2">
    <source>
        <dbReference type="Proteomes" id="UP000463388"/>
    </source>
</evidence>
<keyword evidence="2" id="KW-1185">Reference proteome</keyword>
<name>A0A6N8JK86_9ACTN</name>
<dbReference type="AlphaFoldDB" id="A0A6N8JK86"/>
<comment type="caution">
    <text evidence="1">The sequence shown here is derived from an EMBL/GenBank/DDBJ whole genome shotgun (WGS) entry which is preliminary data.</text>
</comment>
<accession>A0A6N8JK86</accession>
<evidence type="ECO:0000313" key="1">
    <source>
        <dbReference type="EMBL" id="MVX60283.1"/>
    </source>
</evidence>
<organism evidence="1 2">
    <name type="scientific">Adlercreutzia mucosicola</name>
    <dbReference type="NCBI Taxonomy" id="580026"/>
    <lineage>
        <taxon>Bacteria</taxon>
        <taxon>Bacillati</taxon>
        <taxon>Actinomycetota</taxon>
        <taxon>Coriobacteriia</taxon>
        <taxon>Eggerthellales</taxon>
        <taxon>Eggerthellaceae</taxon>
        <taxon>Adlercreutzia</taxon>
    </lineage>
</organism>
<dbReference type="Proteomes" id="UP000463388">
    <property type="component" value="Unassembled WGS sequence"/>
</dbReference>
<dbReference type="RefSeq" id="WP_202095502.1">
    <property type="nucleotide sequence ID" value="NZ_WSRR01000003.1"/>
</dbReference>
<proteinExistence type="predicted"/>